<organism evidence="1">
    <name type="scientific">Oceaniferula spumae</name>
    <dbReference type="NCBI Taxonomy" id="2979115"/>
    <lineage>
        <taxon>Bacteria</taxon>
        <taxon>Pseudomonadati</taxon>
        <taxon>Verrucomicrobiota</taxon>
        <taxon>Verrucomicrobiia</taxon>
        <taxon>Verrucomicrobiales</taxon>
        <taxon>Verrucomicrobiaceae</taxon>
        <taxon>Oceaniferula</taxon>
    </lineage>
</organism>
<sequence>MTQPEKHYKISGEDIQELITNMGSCIATDRIVVDGVSIGYMYREVQMEMGILDGAS</sequence>
<gene>
    <name evidence="1" type="ORF">NT6N_23810</name>
</gene>
<dbReference type="EMBL" id="AP026866">
    <property type="protein sequence ID" value="BDS07341.1"/>
    <property type="molecule type" value="Genomic_DNA"/>
</dbReference>
<name>A0AAT9FMX3_9BACT</name>
<protein>
    <submittedName>
        <fullName evidence="1">Uncharacterized protein</fullName>
    </submittedName>
</protein>
<reference evidence="1" key="1">
    <citation type="submission" date="2024-07" db="EMBL/GenBank/DDBJ databases">
        <title>Complete genome sequence of Verrucomicrobiaceae bacterium NT6N.</title>
        <authorList>
            <person name="Huang C."/>
            <person name="Takami H."/>
            <person name="Hamasaki K."/>
        </authorList>
    </citation>
    <scope>NUCLEOTIDE SEQUENCE</scope>
    <source>
        <strain evidence="1">NT6N</strain>
    </source>
</reference>
<dbReference type="KEGG" id="osu:NT6N_23810"/>
<accession>A0AAT9FMX3</accession>
<evidence type="ECO:0000313" key="1">
    <source>
        <dbReference type="EMBL" id="BDS07341.1"/>
    </source>
</evidence>
<dbReference type="AlphaFoldDB" id="A0AAT9FMX3"/>
<proteinExistence type="predicted"/>